<name>A0A1H9UDJ3_9BACI</name>
<dbReference type="EMBL" id="FOGT01000007">
    <property type="protein sequence ID" value="SES07640.1"/>
    <property type="molecule type" value="Genomic_DNA"/>
</dbReference>
<dbReference type="PANTHER" id="PTHR10806">
    <property type="entry name" value="SIGNAL PEPTIDASE COMPLEX CATALYTIC SUBUNIT SEC11"/>
    <property type="match status" value="1"/>
</dbReference>
<accession>A0A1H9UDJ3</accession>
<dbReference type="SUPFAM" id="SSF51306">
    <property type="entry name" value="LexA/Signal peptidase"/>
    <property type="match status" value="1"/>
</dbReference>
<keyword evidence="2" id="KW-0645">Protease</keyword>
<evidence type="ECO:0000259" key="8">
    <source>
        <dbReference type="Pfam" id="PF00717"/>
    </source>
</evidence>
<dbReference type="EC" id="3.4.21.89" evidence="6"/>
<feature type="transmembrane region" description="Helical" evidence="7">
    <location>
        <begin position="127"/>
        <end position="151"/>
    </location>
</feature>
<feature type="domain" description="Peptidase S24/S26A/S26B/S26C" evidence="8">
    <location>
        <begin position="40"/>
        <end position="109"/>
    </location>
</feature>
<dbReference type="RefSeq" id="WP_093051525.1">
    <property type="nucleotide sequence ID" value="NZ_FOGT01000007.1"/>
</dbReference>
<dbReference type="GO" id="GO:0004252">
    <property type="term" value="F:serine-type endopeptidase activity"/>
    <property type="evidence" value="ECO:0007669"/>
    <property type="project" value="UniProtKB-UniRule"/>
</dbReference>
<dbReference type="GO" id="GO:0006465">
    <property type="term" value="P:signal peptide processing"/>
    <property type="evidence" value="ECO:0007669"/>
    <property type="project" value="UniProtKB-UniRule"/>
</dbReference>
<dbReference type="OrthoDB" id="1648066at2"/>
<dbReference type="InterPro" id="IPR036286">
    <property type="entry name" value="LexA/Signal_pep-like_sf"/>
</dbReference>
<dbReference type="Gene3D" id="2.10.109.10">
    <property type="entry name" value="Umud Fragment, subunit A"/>
    <property type="match status" value="1"/>
</dbReference>
<dbReference type="Pfam" id="PF00717">
    <property type="entry name" value="Peptidase_S24"/>
    <property type="match status" value="1"/>
</dbReference>
<evidence type="ECO:0000256" key="4">
    <source>
        <dbReference type="ARBA" id="ARBA00022989"/>
    </source>
</evidence>
<comment type="subcellular location">
    <subcellularLocation>
        <location evidence="1">Membrane</location>
    </subcellularLocation>
</comment>
<gene>
    <name evidence="9" type="ORF">SAMN05518684_107155</name>
</gene>
<dbReference type="InterPro" id="IPR001733">
    <property type="entry name" value="Peptidase_S26B"/>
</dbReference>
<dbReference type="InterPro" id="IPR015927">
    <property type="entry name" value="Peptidase_S24_S26A/B/C"/>
</dbReference>
<dbReference type="Proteomes" id="UP000198571">
    <property type="component" value="Unassembled WGS sequence"/>
</dbReference>
<sequence length="173" mass="19230">MKKISSWLVTVIIIGAIFLVWPLFILDEDRSNLSLFGYEALIVLSDSMVPEFETQDLLIINQTKNPAVGDVITFKQGETLVTHRLIGIKDGQFKTKGDNNDLADSSLVDPSEVQGVHQMTIPKFGYVISYLTSLTGFITLIAAPILIAVILEIFKWIFRNDNSAGSKEVIQKT</sequence>
<evidence type="ECO:0000256" key="5">
    <source>
        <dbReference type="ARBA" id="ARBA00023136"/>
    </source>
</evidence>
<evidence type="ECO:0000313" key="9">
    <source>
        <dbReference type="EMBL" id="SES07640.1"/>
    </source>
</evidence>
<evidence type="ECO:0000313" key="10">
    <source>
        <dbReference type="Proteomes" id="UP000198571"/>
    </source>
</evidence>
<keyword evidence="4 7" id="KW-1133">Transmembrane helix</keyword>
<dbReference type="STRING" id="1601833.SAMN05518684_107155"/>
<evidence type="ECO:0000256" key="1">
    <source>
        <dbReference type="ARBA" id="ARBA00004370"/>
    </source>
</evidence>
<keyword evidence="2" id="KW-0378">Hydrolase</keyword>
<dbReference type="AlphaFoldDB" id="A0A1H9UDJ3"/>
<dbReference type="CDD" id="cd06462">
    <property type="entry name" value="Peptidase_S24_S26"/>
    <property type="match status" value="1"/>
</dbReference>
<dbReference type="GO" id="GO:0009003">
    <property type="term" value="F:signal peptidase activity"/>
    <property type="evidence" value="ECO:0007669"/>
    <property type="project" value="UniProtKB-EC"/>
</dbReference>
<dbReference type="NCBIfam" id="TIGR02228">
    <property type="entry name" value="sigpep_I_arch"/>
    <property type="match status" value="1"/>
</dbReference>
<dbReference type="GO" id="GO:0016020">
    <property type="term" value="C:membrane"/>
    <property type="evidence" value="ECO:0007669"/>
    <property type="project" value="UniProtKB-SubCell"/>
</dbReference>
<evidence type="ECO:0000256" key="3">
    <source>
        <dbReference type="ARBA" id="ARBA00022692"/>
    </source>
</evidence>
<keyword evidence="5 7" id="KW-0472">Membrane</keyword>
<feature type="transmembrane region" description="Helical" evidence="7">
    <location>
        <begin position="7"/>
        <end position="26"/>
    </location>
</feature>
<keyword evidence="10" id="KW-1185">Reference proteome</keyword>
<evidence type="ECO:0000256" key="6">
    <source>
        <dbReference type="NCBIfam" id="TIGR02228"/>
    </source>
</evidence>
<organism evidence="9 10">
    <name type="scientific">Salipaludibacillus aurantiacus</name>
    <dbReference type="NCBI Taxonomy" id="1601833"/>
    <lineage>
        <taxon>Bacteria</taxon>
        <taxon>Bacillati</taxon>
        <taxon>Bacillota</taxon>
        <taxon>Bacilli</taxon>
        <taxon>Bacillales</taxon>
        <taxon>Bacillaceae</taxon>
    </lineage>
</organism>
<dbReference type="PANTHER" id="PTHR10806:SF6">
    <property type="entry name" value="SIGNAL PEPTIDASE COMPLEX CATALYTIC SUBUNIT SEC11"/>
    <property type="match status" value="1"/>
</dbReference>
<dbReference type="PRINTS" id="PR00728">
    <property type="entry name" value="SIGNALPTASE"/>
</dbReference>
<proteinExistence type="predicted"/>
<keyword evidence="3 7" id="KW-0812">Transmembrane</keyword>
<reference evidence="10" key="1">
    <citation type="submission" date="2016-10" db="EMBL/GenBank/DDBJ databases">
        <authorList>
            <person name="Varghese N."/>
            <person name="Submissions S."/>
        </authorList>
    </citation>
    <scope>NUCLEOTIDE SEQUENCE [LARGE SCALE GENOMIC DNA]</scope>
    <source>
        <strain evidence="10">S9</strain>
    </source>
</reference>
<evidence type="ECO:0000256" key="7">
    <source>
        <dbReference type="SAM" id="Phobius"/>
    </source>
</evidence>
<evidence type="ECO:0000256" key="2">
    <source>
        <dbReference type="ARBA" id="ARBA00022670"/>
    </source>
</evidence>
<protein>
    <recommendedName>
        <fullName evidence="6">Signal peptidase I</fullName>
        <ecNumber evidence="6">3.4.21.89</ecNumber>
    </recommendedName>
</protein>